<feature type="compositionally biased region" description="Low complexity" evidence="1">
    <location>
        <begin position="115"/>
        <end position="143"/>
    </location>
</feature>
<feature type="compositionally biased region" description="Basic and acidic residues" evidence="1">
    <location>
        <begin position="145"/>
        <end position="163"/>
    </location>
</feature>
<sequence>MSTTPGPAQHGSEPGPSRAQRQKPPYIPKPKTLKHSLSQPVIQEAFEVDYYLSRTGNWKHIKMSAVVKIFRVLFDMLESASEDKWLFVWLGGLVMRSWEKLPDWSEDPAPHPLDSSPWSRGSSSLSLSSAPSAQSASSEGAESINLKRERAEKKSHLGIDERK</sequence>
<dbReference type="Proteomes" id="UP000008784">
    <property type="component" value="Unassembled WGS sequence"/>
</dbReference>
<dbReference type="RefSeq" id="XP_011124037.1">
    <property type="nucleotide sequence ID" value="XM_011125735.1"/>
</dbReference>
<dbReference type="EMBL" id="ADOT01000159">
    <property type="protein sequence ID" value="EGX47323.1"/>
    <property type="molecule type" value="Genomic_DNA"/>
</dbReference>
<accession>G1XHS5</accession>
<feature type="region of interest" description="Disordered" evidence="1">
    <location>
        <begin position="1"/>
        <end position="33"/>
    </location>
</feature>
<protein>
    <submittedName>
        <fullName evidence="2">Uncharacterized protein</fullName>
    </submittedName>
</protein>
<organism evidence="2 3">
    <name type="scientific">Arthrobotrys oligospora (strain ATCC 24927 / CBS 115.81 / DSM 1491)</name>
    <name type="common">Nematode-trapping fungus</name>
    <name type="synonym">Didymozoophaga oligospora</name>
    <dbReference type="NCBI Taxonomy" id="756982"/>
    <lineage>
        <taxon>Eukaryota</taxon>
        <taxon>Fungi</taxon>
        <taxon>Dikarya</taxon>
        <taxon>Ascomycota</taxon>
        <taxon>Pezizomycotina</taxon>
        <taxon>Orbiliomycetes</taxon>
        <taxon>Orbiliales</taxon>
        <taxon>Orbiliaceae</taxon>
        <taxon>Orbilia</taxon>
        <taxon>Orbilia oligospora</taxon>
    </lineage>
</organism>
<evidence type="ECO:0000313" key="2">
    <source>
        <dbReference type="EMBL" id="EGX47323.1"/>
    </source>
</evidence>
<comment type="caution">
    <text evidence="2">The sequence shown here is derived from an EMBL/GenBank/DDBJ whole genome shotgun (WGS) entry which is preliminary data.</text>
</comment>
<proteinExistence type="predicted"/>
<name>G1XHS5_ARTOA</name>
<dbReference type="InParanoid" id="G1XHS5"/>
<feature type="region of interest" description="Disordered" evidence="1">
    <location>
        <begin position="104"/>
        <end position="163"/>
    </location>
</feature>
<dbReference type="GeneID" id="22895016"/>
<reference evidence="2 3" key="1">
    <citation type="journal article" date="2011" name="PLoS Pathog.">
        <title>Genomic and proteomic analyses of the fungus Arthrobotrys oligospora provide insights into nematode-trap formation.</title>
        <authorList>
            <person name="Yang J."/>
            <person name="Wang L."/>
            <person name="Ji X."/>
            <person name="Feng Y."/>
            <person name="Li X."/>
            <person name="Zou C."/>
            <person name="Xu J."/>
            <person name="Ren Y."/>
            <person name="Mi Q."/>
            <person name="Wu J."/>
            <person name="Liu S."/>
            <person name="Liu Y."/>
            <person name="Huang X."/>
            <person name="Wang H."/>
            <person name="Niu X."/>
            <person name="Li J."/>
            <person name="Liang L."/>
            <person name="Luo Y."/>
            <person name="Ji K."/>
            <person name="Zhou W."/>
            <person name="Yu Z."/>
            <person name="Li G."/>
            <person name="Liu Y."/>
            <person name="Li L."/>
            <person name="Qiao M."/>
            <person name="Feng L."/>
            <person name="Zhang K.-Q."/>
        </authorList>
    </citation>
    <scope>NUCLEOTIDE SEQUENCE [LARGE SCALE GENOMIC DNA]</scope>
    <source>
        <strain evidence="3">ATCC 24927 / CBS 115.81 / DSM 1491</strain>
    </source>
</reference>
<evidence type="ECO:0000256" key="1">
    <source>
        <dbReference type="SAM" id="MobiDB-lite"/>
    </source>
</evidence>
<gene>
    <name evidence="2" type="ORF">AOL_s00088g38</name>
</gene>
<dbReference type="AlphaFoldDB" id="G1XHS5"/>
<evidence type="ECO:0000313" key="3">
    <source>
        <dbReference type="Proteomes" id="UP000008784"/>
    </source>
</evidence>
<keyword evidence="3" id="KW-1185">Reference proteome</keyword>
<dbReference type="HOGENOM" id="CLU_1626623_0_0_1"/>